<feature type="transmembrane region" description="Helical" evidence="7">
    <location>
        <begin position="176"/>
        <end position="196"/>
    </location>
</feature>
<evidence type="ECO:0000313" key="10">
    <source>
        <dbReference type="Proteomes" id="UP000798808"/>
    </source>
</evidence>
<evidence type="ECO:0000256" key="1">
    <source>
        <dbReference type="ARBA" id="ARBA00004141"/>
    </source>
</evidence>
<dbReference type="Gene3D" id="2.20.110.10">
    <property type="entry name" value="Histone H3 K4-specific methyltransferase SET7/9 N-terminal domain"/>
    <property type="match status" value="1"/>
</dbReference>
<feature type="transmembrane region" description="Helical" evidence="7">
    <location>
        <begin position="117"/>
        <end position="137"/>
    </location>
</feature>
<comment type="subcellular location">
    <subcellularLocation>
        <location evidence="1">Membrane</location>
        <topology evidence="1">Multi-pass membrane protein</topology>
    </subcellularLocation>
</comment>
<organism evidence="9 10">
    <name type="scientific">Fulvivirga kasyanovii</name>
    <dbReference type="NCBI Taxonomy" id="396812"/>
    <lineage>
        <taxon>Bacteria</taxon>
        <taxon>Pseudomonadati</taxon>
        <taxon>Bacteroidota</taxon>
        <taxon>Cytophagia</taxon>
        <taxon>Cytophagales</taxon>
        <taxon>Fulvivirgaceae</taxon>
        <taxon>Fulvivirga</taxon>
    </lineage>
</organism>
<evidence type="ECO:0000256" key="7">
    <source>
        <dbReference type="SAM" id="Phobius"/>
    </source>
</evidence>
<accession>A0ABW9RJW0</accession>
<dbReference type="InterPro" id="IPR035952">
    <property type="entry name" value="Rhomboid-like_sf"/>
</dbReference>
<name>A0ABW9RJW0_9BACT</name>
<keyword evidence="5 7" id="KW-1133">Transmembrane helix</keyword>
<keyword evidence="10" id="KW-1185">Reference proteome</keyword>
<evidence type="ECO:0000256" key="6">
    <source>
        <dbReference type="ARBA" id="ARBA00023136"/>
    </source>
</evidence>
<feature type="transmembrane region" description="Helical" evidence="7">
    <location>
        <begin position="12"/>
        <end position="29"/>
    </location>
</feature>
<dbReference type="InterPro" id="IPR050925">
    <property type="entry name" value="Rhomboid_protease_S54"/>
</dbReference>
<dbReference type="Gene3D" id="3.30.1150.10">
    <property type="match status" value="1"/>
</dbReference>
<dbReference type="SUPFAM" id="SSF144091">
    <property type="entry name" value="Rhomboid-like"/>
    <property type="match status" value="1"/>
</dbReference>
<feature type="transmembrane region" description="Helical" evidence="7">
    <location>
        <begin position="92"/>
        <end position="111"/>
    </location>
</feature>
<dbReference type="Gene3D" id="1.20.1540.10">
    <property type="entry name" value="Rhomboid-like"/>
    <property type="match status" value="1"/>
</dbReference>
<dbReference type="Proteomes" id="UP000798808">
    <property type="component" value="Unassembled WGS sequence"/>
</dbReference>
<dbReference type="GO" id="GO:0006508">
    <property type="term" value="P:proteolysis"/>
    <property type="evidence" value="ECO:0007669"/>
    <property type="project" value="UniProtKB-KW"/>
</dbReference>
<keyword evidence="3 7" id="KW-0812">Transmembrane</keyword>
<dbReference type="PANTHER" id="PTHR43731:SF14">
    <property type="entry name" value="PRESENILIN-ASSOCIATED RHOMBOID-LIKE PROTEIN, MITOCHONDRIAL"/>
    <property type="match status" value="1"/>
</dbReference>
<evidence type="ECO:0000313" key="9">
    <source>
        <dbReference type="EMBL" id="MTI24220.1"/>
    </source>
</evidence>
<feature type="transmembrane region" description="Helical" evidence="7">
    <location>
        <begin position="58"/>
        <end position="80"/>
    </location>
</feature>
<dbReference type="Pfam" id="PF01694">
    <property type="entry name" value="Rhomboid"/>
    <property type="match status" value="1"/>
</dbReference>
<dbReference type="GO" id="GO:0008233">
    <property type="term" value="F:peptidase activity"/>
    <property type="evidence" value="ECO:0007669"/>
    <property type="project" value="UniProtKB-KW"/>
</dbReference>
<sequence>MHEYIAFLKRYPWATYLLLAVNIVVFGAMELSGYSSQNIFDLLDWGANFYPYTFKDEWWRLITSMFLHIGFIHLLVNMFALYSLGSDIESAFGHRAFIITYLVSGLSAGLVSGYYNLYVVSAGASGAIFGIYGFHIIQVIAHEWHDKNVVIKSFIGFAIYIAVMTIIGTQANFDNAAHFGGLGAGLVIGLGDVAFNSQRTHRIYPLILVVSLGLVFFTYINMSRDKVQYFDMFQVFLQSDKMSVDRMNNSYSSDSAMVSDFSELLLEWDTVMQEIDSLPELPPALENDRKTLENYAKWRSEEIGYIVTSLKEESYIYLDSLELVRYKMDTMPPLQYVLNYNRPSPSAPDTTEAQKPPAREIVEVYYDSLWKECPIWEHHYYRRGYQDSLGRWDGLVRDYFKNGKIQMKGKYSKDLKDGVFLYYNENNTYSAAGRYEEEYKVGKWQYFYESGVMSSEVRYRDRAYTINTWDSVGNPMVVQGNGEDIHKYPNGVIASYAKYAEGRIEGEAYGYHENGEPYYKEFYNEGRLVYGRSVSREGERFDYDISTFIPHPVGGADAFQQYIASHKIYPLQARLHNISGDLEVVFTVHTDGSISDVRFMNHLGYGCEEEAERLLKAGPEWIPAYLHGMEPVTSEGSVVISFP</sequence>
<feature type="transmembrane region" description="Helical" evidence="7">
    <location>
        <begin position="203"/>
        <end position="222"/>
    </location>
</feature>
<proteinExistence type="inferred from homology"/>
<keyword evidence="4" id="KW-0378">Hydrolase</keyword>
<dbReference type="PROSITE" id="PS52015">
    <property type="entry name" value="TONB_CTD"/>
    <property type="match status" value="1"/>
</dbReference>
<gene>
    <name evidence="9" type="ORF">E1163_04610</name>
</gene>
<reference evidence="9 10" key="1">
    <citation type="submission" date="2019-02" db="EMBL/GenBank/DDBJ databases">
        <authorList>
            <person name="Goldberg S.R."/>
            <person name="Haltli B.A."/>
            <person name="Correa H."/>
            <person name="Russell K.G."/>
        </authorList>
    </citation>
    <scope>NUCLEOTIDE SEQUENCE [LARGE SCALE GENOMIC DNA]</scope>
    <source>
        <strain evidence="9 10">JCM 16186</strain>
    </source>
</reference>
<dbReference type="SUPFAM" id="SSF74653">
    <property type="entry name" value="TolA/TonB C-terminal domain"/>
    <property type="match status" value="1"/>
</dbReference>
<feature type="domain" description="TonB C-terminal" evidence="8">
    <location>
        <begin position="554"/>
        <end position="643"/>
    </location>
</feature>
<dbReference type="RefSeq" id="WP_155169992.1">
    <property type="nucleotide sequence ID" value="NZ_BAAAFL010000053.1"/>
</dbReference>
<evidence type="ECO:0000256" key="4">
    <source>
        <dbReference type="ARBA" id="ARBA00022801"/>
    </source>
</evidence>
<keyword evidence="6 7" id="KW-0472">Membrane</keyword>
<dbReference type="InterPro" id="IPR022764">
    <property type="entry name" value="Peptidase_S54_rhomboid_dom"/>
</dbReference>
<dbReference type="InterPro" id="IPR037682">
    <property type="entry name" value="TonB_C"/>
</dbReference>
<dbReference type="PANTHER" id="PTHR43731">
    <property type="entry name" value="RHOMBOID PROTEASE"/>
    <property type="match status" value="1"/>
</dbReference>
<comment type="caution">
    <text evidence="9">The sequence shown here is derived from an EMBL/GenBank/DDBJ whole genome shotgun (WGS) entry which is preliminary data.</text>
</comment>
<evidence type="ECO:0000256" key="5">
    <source>
        <dbReference type="ARBA" id="ARBA00022989"/>
    </source>
</evidence>
<dbReference type="Pfam" id="PF03544">
    <property type="entry name" value="TonB_C"/>
    <property type="match status" value="1"/>
</dbReference>
<feature type="transmembrane region" description="Helical" evidence="7">
    <location>
        <begin position="149"/>
        <end position="170"/>
    </location>
</feature>
<keyword evidence="9" id="KW-0645">Protease</keyword>
<evidence type="ECO:0000256" key="2">
    <source>
        <dbReference type="ARBA" id="ARBA00009045"/>
    </source>
</evidence>
<dbReference type="EMBL" id="SMLW01000383">
    <property type="protein sequence ID" value="MTI24220.1"/>
    <property type="molecule type" value="Genomic_DNA"/>
</dbReference>
<evidence type="ECO:0000256" key="3">
    <source>
        <dbReference type="ARBA" id="ARBA00022692"/>
    </source>
</evidence>
<evidence type="ECO:0000259" key="8">
    <source>
        <dbReference type="PROSITE" id="PS52015"/>
    </source>
</evidence>
<comment type="similarity">
    <text evidence="2">Belongs to the peptidase S54 family.</text>
</comment>
<dbReference type="SUPFAM" id="SSF82185">
    <property type="entry name" value="Histone H3 K4-specific methyltransferase SET7/9 N-terminal domain"/>
    <property type="match status" value="2"/>
</dbReference>
<protein>
    <submittedName>
        <fullName evidence="9">Rhomboid family intramembrane serine protease</fullName>
    </submittedName>
</protein>